<organism evidence="1 2">
    <name type="scientific">Candidatus Aramenus sulfurataquae</name>
    <dbReference type="NCBI Taxonomy" id="1326980"/>
    <lineage>
        <taxon>Archaea</taxon>
        <taxon>Thermoproteota</taxon>
        <taxon>Thermoprotei</taxon>
        <taxon>Sulfolobales</taxon>
        <taxon>Sulfolobaceae</taxon>
        <taxon>Candidatus Aramenus</taxon>
    </lineage>
</organism>
<dbReference type="EMBL" id="JZWS03000035">
    <property type="protein sequence ID" value="MEW9492453.1"/>
    <property type="molecule type" value="Genomic_DNA"/>
</dbReference>
<name>A0ACC6TRT4_9CREN</name>
<reference evidence="1" key="1">
    <citation type="submission" date="2024-07" db="EMBL/GenBank/DDBJ databases">
        <title>Metagenome and Metagenome-Assembled Genomes of Archaea from a hot spring from the geothermal field of Los Azufres, Mexico.</title>
        <authorList>
            <person name="Marin-Paredes R."/>
            <person name="Martinez-Romero E."/>
            <person name="Servin-Garciduenas L.E."/>
        </authorList>
    </citation>
    <scope>NUCLEOTIDE SEQUENCE</scope>
    <source>
        <strain evidence="1">AZ1-454</strain>
    </source>
</reference>
<comment type="caution">
    <text evidence="1">The sequence shown here is derived from an EMBL/GenBank/DDBJ whole genome shotgun (WGS) entry which is preliminary data.</text>
</comment>
<evidence type="ECO:0000313" key="1">
    <source>
        <dbReference type="EMBL" id="MEW9492453.1"/>
    </source>
</evidence>
<gene>
    <name evidence="1" type="ORF">TQ35_0009695</name>
</gene>
<accession>A0ACC6TRT4</accession>
<proteinExistence type="predicted"/>
<sequence length="589" mass="62973">MKASLSYFERWFFLGLVIGVFTGLSITALYELVKVFDLLFIKWIVGMDYPEPLGEGGSAQFHFHAERYFLIPLVTALGGLLVGVISILVPEVEGSGTDYAIRSFHRYQGRIRWVVAPFKLLASALTIGSGGSAGEEGPSALISSSLASSMVKFLSTSPEDRRVAVAVGIGAGIGTILKAPIGGAVLSAEILYLRDLEPEVIYPSLVASSISYTIFGFFTGFSPVFGQYTESFDPLRLPLYAVLGVVSGLVGVLYARSFYAVNNAFKKISPRFLRPAIGGALAGCIGLIAPEILGEGTGWINLVELGRLSSLYSPVLPTLVLLALLPFLKIASTSLTVGSGGSGGVYVPALFIGAYLGGAMGLVFHFLFPWMVNSVAPFVVIGMMSVFAAAGKVPLSMLITVTEMTESLQVLPGAMVAVALAYLVSGSQTINKAQVPTRRDSPAHRAEYEVPVMRKLKVKDCELLQLSVSVDSTVEEGRKLMEENNLMSVPVTDKAGNFVGVVYMTELQGKRGDDLLRKYVVTGVPTVSPNSSLEHALEVMGRNKTRWVSVVEGEKLVGVLTLESLFKAYEREVSGKSANQGPSYDGDAV</sequence>
<protein>
    <submittedName>
        <fullName evidence="1">Chloride channel protein</fullName>
    </submittedName>
</protein>
<evidence type="ECO:0000313" key="2">
    <source>
        <dbReference type="Proteomes" id="UP000053480"/>
    </source>
</evidence>
<dbReference type="Proteomes" id="UP000053480">
    <property type="component" value="Unassembled WGS sequence"/>
</dbReference>